<dbReference type="InterPro" id="IPR013149">
    <property type="entry name" value="ADH-like_C"/>
</dbReference>
<dbReference type="PANTHER" id="PTHR43350">
    <property type="entry name" value="NAD-DEPENDENT ALCOHOL DEHYDROGENASE"/>
    <property type="match status" value="1"/>
</dbReference>
<gene>
    <name evidence="7" type="ORF">UFOPK3461_00874</name>
</gene>
<dbReference type="PANTHER" id="PTHR43350:SF17">
    <property type="entry name" value="NAD-DEPENDENT ALCOHOL DEHYDROGENASE"/>
    <property type="match status" value="1"/>
</dbReference>
<evidence type="ECO:0000256" key="3">
    <source>
        <dbReference type="ARBA" id="ARBA00022723"/>
    </source>
</evidence>
<keyword evidence="4" id="KW-0862">Zinc</keyword>
<protein>
    <submittedName>
        <fullName evidence="7">Unannotated protein</fullName>
    </submittedName>
</protein>
<evidence type="ECO:0000313" key="7">
    <source>
        <dbReference type="EMBL" id="CAB4880005.1"/>
    </source>
</evidence>
<evidence type="ECO:0000256" key="2">
    <source>
        <dbReference type="ARBA" id="ARBA00008072"/>
    </source>
</evidence>
<comment type="similarity">
    <text evidence="2">Belongs to the zinc-containing alcohol dehydrogenase family.</text>
</comment>
<reference evidence="7" key="1">
    <citation type="submission" date="2020-05" db="EMBL/GenBank/DDBJ databases">
        <authorList>
            <person name="Chiriac C."/>
            <person name="Salcher M."/>
            <person name="Ghai R."/>
            <person name="Kavagutti S V."/>
        </authorList>
    </citation>
    <scope>NUCLEOTIDE SEQUENCE</scope>
</reference>
<dbReference type="Pfam" id="PF00107">
    <property type="entry name" value="ADH_zinc_N"/>
    <property type="match status" value="1"/>
</dbReference>
<keyword evidence="3" id="KW-0479">Metal-binding</keyword>
<evidence type="ECO:0000259" key="6">
    <source>
        <dbReference type="Pfam" id="PF00107"/>
    </source>
</evidence>
<evidence type="ECO:0000256" key="1">
    <source>
        <dbReference type="ARBA" id="ARBA00001947"/>
    </source>
</evidence>
<keyword evidence="5" id="KW-0560">Oxidoreductase</keyword>
<comment type="cofactor">
    <cofactor evidence="1">
        <name>Zn(2+)</name>
        <dbReference type="ChEBI" id="CHEBI:29105"/>
    </cofactor>
</comment>
<dbReference type="Gene3D" id="3.40.50.720">
    <property type="entry name" value="NAD(P)-binding Rossmann-like Domain"/>
    <property type="match status" value="1"/>
</dbReference>
<evidence type="ECO:0000256" key="5">
    <source>
        <dbReference type="ARBA" id="ARBA00023002"/>
    </source>
</evidence>
<sequence>MQEAILEYTQGRGIDVSVEASGSTPGLTSCVDNTRRSGRIVQTGLHTKPATLDAMKLSEKDISLIGSWCYLITDWPRIIRLAASGKYPIEKMVTAVIDIDDVVEKGFEVLTNPNGDQMKVLVKVKK</sequence>
<feature type="domain" description="Alcohol dehydrogenase-like C-terminal" evidence="6">
    <location>
        <begin position="2"/>
        <end position="83"/>
    </location>
</feature>
<organism evidence="7">
    <name type="scientific">freshwater metagenome</name>
    <dbReference type="NCBI Taxonomy" id="449393"/>
    <lineage>
        <taxon>unclassified sequences</taxon>
        <taxon>metagenomes</taxon>
        <taxon>ecological metagenomes</taxon>
    </lineage>
</organism>
<dbReference type="InterPro" id="IPR036291">
    <property type="entry name" value="NAD(P)-bd_dom_sf"/>
</dbReference>
<dbReference type="GO" id="GO:0046872">
    <property type="term" value="F:metal ion binding"/>
    <property type="evidence" value="ECO:0007669"/>
    <property type="project" value="UniProtKB-KW"/>
</dbReference>
<dbReference type="GO" id="GO:0016491">
    <property type="term" value="F:oxidoreductase activity"/>
    <property type="evidence" value="ECO:0007669"/>
    <property type="project" value="UniProtKB-KW"/>
</dbReference>
<dbReference type="Gene3D" id="3.90.180.10">
    <property type="entry name" value="Medium-chain alcohol dehydrogenases, catalytic domain"/>
    <property type="match status" value="1"/>
</dbReference>
<accession>A0A6J7EFB0</accession>
<proteinExistence type="inferred from homology"/>
<dbReference type="EMBL" id="CAFBLW010000087">
    <property type="protein sequence ID" value="CAB4880005.1"/>
    <property type="molecule type" value="Genomic_DNA"/>
</dbReference>
<dbReference type="AlphaFoldDB" id="A0A6J7EFB0"/>
<name>A0A6J7EFB0_9ZZZZ</name>
<evidence type="ECO:0000256" key="4">
    <source>
        <dbReference type="ARBA" id="ARBA00022833"/>
    </source>
</evidence>
<dbReference type="SUPFAM" id="SSF51735">
    <property type="entry name" value="NAD(P)-binding Rossmann-fold domains"/>
    <property type="match status" value="1"/>
</dbReference>